<feature type="region of interest" description="Disordered" evidence="1">
    <location>
        <begin position="60"/>
        <end position="87"/>
    </location>
</feature>
<dbReference type="EMBL" id="CM015716">
    <property type="protein sequence ID" value="KAF3690317.1"/>
    <property type="molecule type" value="Genomic_DNA"/>
</dbReference>
<evidence type="ECO:0000313" key="3">
    <source>
        <dbReference type="EMBL" id="KAF3690317.1"/>
    </source>
</evidence>
<name>A0A6G1PJA8_CHAAH</name>
<feature type="signal peptide" evidence="2">
    <location>
        <begin position="1"/>
        <end position="19"/>
    </location>
</feature>
<organism evidence="3 4">
    <name type="scientific">Channa argus</name>
    <name type="common">Northern snakehead</name>
    <name type="synonym">Ophicephalus argus</name>
    <dbReference type="NCBI Taxonomy" id="215402"/>
    <lineage>
        <taxon>Eukaryota</taxon>
        <taxon>Metazoa</taxon>
        <taxon>Chordata</taxon>
        <taxon>Craniata</taxon>
        <taxon>Vertebrata</taxon>
        <taxon>Euteleostomi</taxon>
        <taxon>Actinopterygii</taxon>
        <taxon>Neopterygii</taxon>
        <taxon>Teleostei</taxon>
        <taxon>Neoteleostei</taxon>
        <taxon>Acanthomorphata</taxon>
        <taxon>Anabantaria</taxon>
        <taxon>Anabantiformes</taxon>
        <taxon>Channoidei</taxon>
        <taxon>Channidae</taxon>
        <taxon>Channa</taxon>
    </lineage>
</organism>
<sequence length="87" mass="9622">MTTVSLFLRLTWATCGSNADGTLSREDVPNIWSKALSVSCSILLYLHLLATEEHHCSNGLAHRHLRSSKKEGRGAFKGQQVPKSKLM</sequence>
<evidence type="ECO:0000313" key="4">
    <source>
        <dbReference type="Proteomes" id="UP000503349"/>
    </source>
</evidence>
<reference evidence="3 4" key="1">
    <citation type="submission" date="2019-02" db="EMBL/GenBank/DDBJ databases">
        <title>Opniocepnalus argus genome.</title>
        <authorList>
            <person name="Zhou C."/>
            <person name="Xiao S."/>
        </authorList>
    </citation>
    <scope>NUCLEOTIDE SEQUENCE [LARGE SCALE GENOMIC DNA]</scope>
    <source>
        <strain evidence="3">OARG1902GOOAL</strain>
        <tissue evidence="3">Muscle</tissue>
    </source>
</reference>
<evidence type="ECO:0000256" key="1">
    <source>
        <dbReference type="SAM" id="MobiDB-lite"/>
    </source>
</evidence>
<feature type="chain" id="PRO_5026032115" description="Secreted protein" evidence="2">
    <location>
        <begin position="20"/>
        <end position="87"/>
    </location>
</feature>
<dbReference type="AlphaFoldDB" id="A0A6G1PJA8"/>
<dbReference type="Proteomes" id="UP000503349">
    <property type="component" value="Chromosome 5"/>
</dbReference>
<gene>
    <name evidence="3" type="ORF">EXN66_Car005989</name>
</gene>
<protein>
    <recommendedName>
        <fullName evidence="5">Secreted protein</fullName>
    </recommendedName>
</protein>
<reference evidence="4" key="2">
    <citation type="submission" date="2019-02" db="EMBL/GenBank/DDBJ databases">
        <title>Opniocepnalus argus Var Kimnra genome.</title>
        <authorList>
            <person name="Zhou C."/>
            <person name="Xiao S."/>
        </authorList>
    </citation>
    <scope>NUCLEOTIDE SEQUENCE [LARGE SCALE GENOMIC DNA]</scope>
</reference>
<proteinExistence type="predicted"/>
<accession>A0A6G1PJA8</accession>
<evidence type="ECO:0008006" key="5">
    <source>
        <dbReference type="Google" id="ProtNLM"/>
    </source>
</evidence>
<keyword evidence="4" id="KW-1185">Reference proteome</keyword>
<keyword evidence="2" id="KW-0732">Signal</keyword>
<evidence type="ECO:0000256" key="2">
    <source>
        <dbReference type="SAM" id="SignalP"/>
    </source>
</evidence>